<accession>A0A6J5P3K3</accession>
<sequence length="102" mass="11860">MTWQPIETAPKDGTWVIVWGGKTDESTYLERVILSNGETNEPAYLDKVDGDDRPVVAKFTNNHWDGFRATGYWTYSYRDGAWRFNYKNPTLWMPLPELPKGE</sequence>
<gene>
    <name evidence="1" type="ORF">UFOVP835_33</name>
</gene>
<evidence type="ECO:0008006" key="2">
    <source>
        <dbReference type="Google" id="ProtNLM"/>
    </source>
</evidence>
<evidence type="ECO:0000313" key="1">
    <source>
        <dbReference type="EMBL" id="CAB4166409.1"/>
    </source>
</evidence>
<reference evidence="1" key="1">
    <citation type="submission" date="2020-04" db="EMBL/GenBank/DDBJ databases">
        <authorList>
            <person name="Chiriac C."/>
            <person name="Salcher M."/>
            <person name="Ghai R."/>
            <person name="Kavagutti S V."/>
        </authorList>
    </citation>
    <scope>NUCLEOTIDE SEQUENCE</scope>
</reference>
<dbReference type="EMBL" id="LR796787">
    <property type="protein sequence ID" value="CAB4166409.1"/>
    <property type="molecule type" value="Genomic_DNA"/>
</dbReference>
<proteinExistence type="predicted"/>
<name>A0A6J5P3K3_9CAUD</name>
<organism evidence="1">
    <name type="scientific">uncultured Caudovirales phage</name>
    <dbReference type="NCBI Taxonomy" id="2100421"/>
    <lineage>
        <taxon>Viruses</taxon>
        <taxon>Duplodnaviria</taxon>
        <taxon>Heunggongvirae</taxon>
        <taxon>Uroviricota</taxon>
        <taxon>Caudoviricetes</taxon>
        <taxon>Peduoviridae</taxon>
        <taxon>Maltschvirus</taxon>
        <taxon>Maltschvirus maltsch</taxon>
    </lineage>
</organism>
<protein>
    <recommendedName>
        <fullName evidence="2">DUF551 domain-containing protein</fullName>
    </recommendedName>
</protein>